<protein>
    <submittedName>
        <fullName evidence="1">Uncharacterized protein</fullName>
    </submittedName>
</protein>
<dbReference type="RefSeq" id="XP_036631437.1">
    <property type="nucleotide sequence ID" value="XM_036775418.1"/>
</dbReference>
<dbReference type="EMBL" id="JACETU010000004">
    <property type="protein sequence ID" value="KAF7430159.1"/>
    <property type="molecule type" value="Genomic_DNA"/>
</dbReference>
<evidence type="ECO:0000313" key="2">
    <source>
        <dbReference type="Proteomes" id="UP000623687"/>
    </source>
</evidence>
<accession>A0A8H7DTK3</accession>
<sequence length="91" mass="9460">MVKYITVKAINIQNLGINDVTIAPPGGAPTVTLAINQQAQFTVQGGYTARYGTDLLTAFSFELSGGNFSITQGRVTDDAIAANVAITPTLA</sequence>
<dbReference type="Proteomes" id="UP000623687">
    <property type="component" value="Unassembled WGS sequence"/>
</dbReference>
<reference evidence="1" key="1">
    <citation type="submission" date="2019-07" db="EMBL/GenBank/DDBJ databases">
        <authorList>
            <person name="Palmer J.M."/>
        </authorList>
    </citation>
    <scope>NUCLEOTIDE SEQUENCE</scope>
    <source>
        <strain evidence="1">PC9</strain>
    </source>
</reference>
<evidence type="ECO:0000313" key="1">
    <source>
        <dbReference type="EMBL" id="KAF7430159.1"/>
    </source>
</evidence>
<gene>
    <name evidence="1" type="ORF">PC9H_005859</name>
</gene>
<dbReference type="GeneID" id="59375677"/>
<comment type="caution">
    <text evidence="1">The sequence shown here is derived from an EMBL/GenBank/DDBJ whole genome shotgun (WGS) entry which is preliminary data.</text>
</comment>
<dbReference type="VEuPathDB" id="FungiDB:PC9H_005859"/>
<keyword evidence="2" id="KW-1185">Reference proteome</keyword>
<organism evidence="1 2">
    <name type="scientific">Pleurotus ostreatus</name>
    <name type="common">Oyster mushroom</name>
    <name type="synonym">White-rot fungus</name>
    <dbReference type="NCBI Taxonomy" id="5322"/>
    <lineage>
        <taxon>Eukaryota</taxon>
        <taxon>Fungi</taxon>
        <taxon>Dikarya</taxon>
        <taxon>Basidiomycota</taxon>
        <taxon>Agaricomycotina</taxon>
        <taxon>Agaricomycetes</taxon>
        <taxon>Agaricomycetidae</taxon>
        <taxon>Agaricales</taxon>
        <taxon>Pleurotineae</taxon>
        <taxon>Pleurotaceae</taxon>
        <taxon>Pleurotus</taxon>
    </lineage>
</organism>
<proteinExistence type="predicted"/>
<name>A0A8H7DTK3_PLEOS</name>
<dbReference type="AlphaFoldDB" id="A0A8H7DTK3"/>